<reference evidence="1 2" key="1">
    <citation type="journal article" date="2013" name="Curr. Biol.">
        <title>The Genome of the Foraminiferan Reticulomyxa filosa.</title>
        <authorList>
            <person name="Glockner G."/>
            <person name="Hulsmann N."/>
            <person name="Schleicher M."/>
            <person name="Noegel A.A."/>
            <person name="Eichinger L."/>
            <person name="Gallinger C."/>
            <person name="Pawlowski J."/>
            <person name="Sierra R."/>
            <person name="Euteneuer U."/>
            <person name="Pillet L."/>
            <person name="Moustafa A."/>
            <person name="Platzer M."/>
            <person name="Groth M."/>
            <person name="Szafranski K."/>
            <person name="Schliwa M."/>
        </authorList>
    </citation>
    <scope>NUCLEOTIDE SEQUENCE [LARGE SCALE GENOMIC DNA]</scope>
</reference>
<evidence type="ECO:0000313" key="1">
    <source>
        <dbReference type="EMBL" id="ETO33215.1"/>
    </source>
</evidence>
<dbReference type="AlphaFoldDB" id="X6P3U1"/>
<keyword evidence="2" id="KW-1185">Reference proteome</keyword>
<dbReference type="Proteomes" id="UP000023152">
    <property type="component" value="Unassembled WGS sequence"/>
</dbReference>
<comment type="caution">
    <text evidence="1">The sequence shown here is derived from an EMBL/GenBank/DDBJ whole genome shotgun (WGS) entry which is preliminary data.</text>
</comment>
<protein>
    <recommendedName>
        <fullName evidence="3">Kelch motif family protein</fullName>
    </recommendedName>
</protein>
<dbReference type="InterPro" id="IPR011043">
    <property type="entry name" value="Gal_Oxase/kelch_b-propeller"/>
</dbReference>
<organism evidence="1 2">
    <name type="scientific">Reticulomyxa filosa</name>
    <dbReference type="NCBI Taxonomy" id="46433"/>
    <lineage>
        <taxon>Eukaryota</taxon>
        <taxon>Sar</taxon>
        <taxon>Rhizaria</taxon>
        <taxon>Retaria</taxon>
        <taxon>Foraminifera</taxon>
        <taxon>Monothalamids</taxon>
        <taxon>Reticulomyxidae</taxon>
        <taxon>Reticulomyxa</taxon>
    </lineage>
</organism>
<dbReference type="EMBL" id="ASPP01003588">
    <property type="protein sequence ID" value="ETO33215.1"/>
    <property type="molecule type" value="Genomic_DNA"/>
</dbReference>
<name>X6P3U1_RETFI</name>
<feature type="non-terminal residue" evidence="1">
    <location>
        <position position="384"/>
    </location>
</feature>
<gene>
    <name evidence="1" type="ORF">RFI_03892</name>
</gene>
<dbReference type="InterPro" id="IPR015915">
    <property type="entry name" value="Kelch-typ_b-propeller"/>
</dbReference>
<accession>X6P3U1</accession>
<dbReference type="Gene3D" id="2.120.10.80">
    <property type="entry name" value="Kelch-type beta propeller"/>
    <property type="match status" value="1"/>
</dbReference>
<evidence type="ECO:0000313" key="2">
    <source>
        <dbReference type="Proteomes" id="UP000023152"/>
    </source>
</evidence>
<dbReference type="SUPFAM" id="SSF50965">
    <property type="entry name" value="Galactose oxidase, central domain"/>
    <property type="match status" value="1"/>
</dbReference>
<evidence type="ECO:0008006" key="3">
    <source>
        <dbReference type="Google" id="ProtNLM"/>
    </source>
</evidence>
<sequence length="384" mass="44633">MIPESVKPEESVVRDMTIPFQNLTSLPTPLESGQCVTHKHEILICGGAYQRECYSYDVLKDKYKYICSYPSEVTLRGHCVAKRVDKDSNEVTLHWLMMRYVSVWNDNEEKEIESAKTKHCNEWVPFTDNDNKPVYFGRYVDNCEGARVLIGGSNNHLAFITYPPNYICVFNMNTFQYIKQNTLPTDDYIWYHCFVAKMGNEISHVKEKINAKHEMLLFCKETGIAIEYDEDNNMFAFQTLYVCSTMRSFTGYAYVCVNGVILFFGGYSNGERARHVHKYFIKENKWMQLTHTLSIPLWKSVGVLNGDDTCVHILGGNDHKGDALSTHIATQVQVWMKGEAEKQWMLEEEYLIGKEETKRDINEIKQLEIEIGKKQYKFQTKELK</sequence>
<proteinExistence type="predicted"/>